<accession>A0A956SFK0</accession>
<organism evidence="1 2">
    <name type="scientific">Eiseniibacteriota bacterium</name>
    <dbReference type="NCBI Taxonomy" id="2212470"/>
    <lineage>
        <taxon>Bacteria</taxon>
        <taxon>Candidatus Eiseniibacteriota</taxon>
    </lineage>
</organism>
<reference evidence="1" key="2">
    <citation type="journal article" date="2021" name="Microbiome">
        <title>Successional dynamics and alternative stable states in a saline activated sludge microbial community over 9 years.</title>
        <authorList>
            <person name="Wang Y."/>
            <person name="Ye J."/>
            <person name="Ju F."/>
            <person name="Liu L."/>
            <person name="Boyd J.A."/>
            <person name="Deng Y."/>
            <person name="Parks D.H."/>
            <person name="Jiang X."/>
            <person name="Yin X."/>
            <person name="Woodcroft B.J."/>
            <person name="Tyson G.W."/>
            <person name="Hugenholtz P."/>
            <person name="Polz M.F."/>
            <person name="Zhang T."/>
        </authorList>
    </citation>
    <scope>NUCLEOTIDE SEQUENCE</scope>
    <source>
        <strain evidence="1">HKST-UBA02</strain>
    </source>
</reference>
<dbReference type="EMBL" id="JAGQHS010000107">
    <property type="protein sequence ID" value="MCA9757594.1"/>
    <property type="molecule type" value="Genomic_DNA"/>
</dbReference>
<comment type="caution">
    <text evidence="1">The sequence shown here is derived from an EMBL/GenBank/DDBJ whole genome shotgun (WGS) entry which is preliminary data.</text>
</comment>
<reference evidence="1" key="1">
    <citation type="submission" date="2020-04" db="EMBL/GenBank/DDBJ databases">
        <authorList>
            <person name="Zhang T."/>
        </authorList>
    </citation>
    <scope>NUCLEOTIDE SEQUENCE</scope>
    <source>
        <strain evidence="1">HKST-UBA02</strain>
    </source>
</reference>
<dbReference type="AlphaFoldDB" id="A0A956SFK0"/>
<evidence type="ECO:0000313" key="1">
    <source>
        <dbReference type="EMBL" id="MCA9757594.1"/>
    </source>
</evidence>
<proteinExistence type="predicted"/>
<gene>
    <name evidence="1" type="ORF">KDA27_17445</name>
</gene>
<name>A0A956SFK0_UNCEI</name>
<dbReference type="Proteomes" id="UP000739538">
    <property type="component" value="Unassembled WGS sequence"/>
</dbReference>
<evidence type="ECO:0000313" key="2">
    <source>
        <dbReference type="Proteomes" id="UP000739538"/>
    </source>
</evidence>
<sequence>MIAGHLRNGRARSLAVNGRGRSQRGLRALPWILGPAALGGVLCLAPRVDASGIEVVRIPASYRTWEIGDSDSTMTVSQLHVPIVTSIGLGESADLVLSTAYGSSTVEPPSTDGTASASDLSMNGNGDVKGQLFVRLLDNRLLLQAGLGVPAGKVGLDTEQLTVVQALGNPLLGFRMKHYGEGLDLSGGAAFAVPLGSSVTAAVGAGFVTRGAYEFVAGEDDFKPGQETSVSGGVDILSSGARPALRLDASYRMFGADQLGDNDIFQEGNQLELQATTSFRPATARIDLTGRYVLKDDNEILDPPGTDVEKIVMDAGTAFFVQGEAGFLLGSAFLGVSGNLTSFDGGEDGDGTTSEAAYTGSTFGVGPVLEFGLGDSGRLRLGGQYLTGSIDERTLADETVVPSIDLSGFDVVVSLSWSPGAR</sequence>
<protein>
    <submittedName>
        <fullName evidence="1">Uncharacterized protein</fullName>
    </submittedName>
</protein>